<protein>
    <recommendedName>
        <fullName evidence="2">mannose-1-phosphate guanylyltransferase</fullName>
        <ecNumber evidence="2">2.7.7.13</ecNumber>
    </recommendedName>
</protein>
<reference evidence="13" key="1">
    <citation type="submission" date="2017-09" db="EMBL/GenBank/DDBJ databases">
        <authorList>
            <person name="Regsiter A."/>
            <person name="William W."/>
        </authorList>
    </citation>
    <scope>NUCLEOTIDE SEQUENCE [LARGE SCALE GENOMIC DNA]</scope>
    <source>
        <strain evidence="13">500-1</strain>
    </source>
</reference>
<dbReference type="GO" id="GO:0009298">
    <property type="term" value="P:GDP-mannose biosynthetic process"/>
    <property type="evidence" value="ECO:0007669"/>
    <property type="project" value="TreeGrafter"/>
</dbReference>
<gene>
    <name evidence="12" type="primary">xanB</name>
    <name evidence="12" type="ORF">DPRO_1083</name>
</gene>
<evidence type="ECO:0000256" key="3">
    <source>
        <dbReference type="ARBA" id="ARBA00022679"/>
    </source>
</evidence>
<dbReference type="InterPro" id="IPR014710">
    <property type="entry name" value="RmlC-like_jellyroll"/>
</dbReference>
<comment type="catalytic activity">
    <reaction evidence="7">
        <text>alpha-D-mannose 1-phosphate + GTP + H(+) = GDP-alpha-D-mannose + diphosphate</text>
        <dbReference type="Rhea" id="RHEA:15229"/>
        <dbReference type="ChEBI" id="CHEBI:15378"/>
        <dbReference type="ChEBI" id="CHEBI:33019"/>
        <dbReference type="ChEBI" id="CHEBI:37565"/>
        <dbReference type="ChEBI" id="CHEBI:57527"/>
        <dbReference type="ChEBI" id="CHEBI:58409"/>
        <dbReference type="EC" id="2.7.7.13"/>
    </reaction>
</comment>
<evidence type="ECO:0000259" key="11">
    <source>
        <dbReference type="Pfam" id="PF22640"/>
    </source>
</evidence>
<evidence type="ECO:0000256" key="4">
    <source>
        <dbReference type="ARBA" id="ARBA00022695"/>
    </source>
</evidence>
<dbReference type="GO" id="GO:0004475">
    <property type="term" value="F:mannose-1-phosphate guanylyltransferase (GTP) activity"/>
    <property type="evidence" value="ECO:0007669"/>
    <property type="project" value="UniProtKB-EC"/>
</dbReference>
<dbReference type="SUPFAM" id="SSF53448">
    <property type="entry name" value="Nucleotide-diphospho-sugar transferases"/>
    <property type="match status" value="1"/>
</dbReference>
<dbReference type="FunFam" id="3.90.550.10:FF:000046">
    <property type="entry name" value="Mannose-1-phosphate guanylyltransferase (GDP)"/>
    <property type="match status" value="1"/>
</dbReference>
<evidence type="ECO:0000256" key="6">
    <source>
        <dbReference type="ARBA" id="ARBA00023134"/>
    </source>
</evidence>
<organism evidence="12 13">
    <name type="scientific">Pseudodesulfovibrio profundus</name>
    <dbReference type="NCBI Taxonomy" id="57320"/>
    <lineage>
        <taxon>Bacteria</taxon>
        <taxon>Pseudomonadati</taxon>
        <taxon>Thermodesulfobacteriota</taxon>
        <taxon>Desulfovibrionia</taxon>
        <taxon>Desulfovibrionales</taxon>
        <taxon>Desulfovibrionaceae</taxon>
    </lineage>
</organism>
<dbReference type="PANTHER" id="PTHR46390:SF1">
    <property type="entry name" value="MANNOSE-1-PHOSPHATE GUANYLYLTRANSFERASE"/>
    <property type="match status" value="1"/>
</dbReference>
<dbReference type="FunFam" id="2.60.120.10:FF:000032">
    <property type="entry name" value="Mannose-1-phosphate guanylyltransferase/mannose-6-phosphate isomerase"/>
    <property type="match status" value="1"/>
</dbReference>
<keyword evidence="4" id="KW-0548">Nucleotidyltransferase</keyword>
<dbReference type="RefSeq" id="WP_407681396.1">
    <property type="nucleotide sequence ID" value="NZ_LT907975.1"/>
</dbReference>
<dbReference type="InterPro" id="IPR051161">
    <property type="entry name" value="Mannose-6P_isomerase_type2"/>
</dbReference>
<feature type="domain" description="Mannose-6-phosphate isomerase type II C-terminal" evidence="10">
    <location>
        <begin position="356"/>
        <end position="470"/>
    </location>
</feature>
<evidence type="ECO:0000256" key="1">
    <source>
        <dbReference type="ARBA" id="ARBA00006115"/>
    </source>
</evidence>
<feature type="domain" description="MannoseP isomerase/GMP-like beta-helix" evidence="11">
    <location>
        <begin position="298"/>
        <end position="352"/>
    </location>
</feature>
<dbReference type="Proteomes" id="UP000219215">
    <property type="component" value="Chromosome DPRO"/>
</dbReference>
<dbReference type="GO" id="GO:0005525">
    <property type="term" value="F:GTP binding"/>
    <property type="evidence" value="ECO:0007669"/>
    <property type="project" value="UniProtKB-KW"/>
</dbReference>
<dbReference type="InterPro" id="IPR005835">
    <property type="entry name" value="NTP_transferase_dom"/>
</dbReference>
<dbReference type="Pfam" id="PF01050">
    <property type="entry name" value="MannoseP_isomer"/>
    <property type="match status" value="1"/>
</dbReference>
<dbReference type="GO" id="GO:0000271">
    <property type="term" value="P:polysaccharide biosynthetic process"/>
    <property type="evidence" value="ECO:0007669"/>
    <property type="project" value="InterPro"/>
</dbReference>
<keyword evidence="13" id="KW-1185">Reference proteome</keyword>
<evidence type="ECO:0000313" key="12">
    <source>
        <dbReference type="EMBL" id="SOB57967.1"/>
    </source>
</evidence>
<proteinExistence type="inferred from homology"/>
<evidence type="ECO:0000259" key="9">
    <source>
        <dbReference type="Pfam" id="PF00483"/>
    </source>
</evidence>
<dbReference type="InterPro" id="IPR054566">
    <property type="entry name" value="ManC/GMP-like_b-helix"/>
</dbReference>
<dbReference type="InterPro" id="IPR029044">
    <property type="entry name" value="Nucleotide-diphossugar_trans"/>
</dbReference>
<evidence type="ECO:0000259" key="10">
    <source>
        <dbReference type="Pfam" id="PF01050"/>
    </source>
</evidence>
<dbReference type="SUPFAM" id="SSF51182">
    <property type="entry name" value="RmlC-like cupins"/>
    <property type="match status" value="1"/>
</dbReference>
<dbReference type="CDD" id="cd02509">
    <property type="entry name" value="GDP-M1P_Guanylyltransferase"/>
    <property type="match status" value="1"/>
</dbReference>
<dbReference type="PANTHER" id="PTHR46390">
    <property type="entry name" value="MANNOSE-1-PHOSPHATE GUANYLYLTRANSFERASE"/>
    <property type="match status" value="1"/>
</dbReference>
<evidence type="ECO:0000313" key="13">
    <source>
        <dbReference type="Proteomes" id="UP000219215"/>
    </source>
</evidence>
<dbReference type="InterPro" id="IPR001538">
    <property type="entry name" value="Man6P_isomerase-2_C"/>
</dbReference>
<keyword evidence="6" id="KW-0342">GTP-binding</keyword>
<keyword evidence="3" id="KW-0808">Transferase</keyword>
<feature type="domain" description="Nucleotidyl transferase" evidence="9">
    <location>
        <begin position="18"/>
        <end position="291"/>
    </location>
</feature>
<dbReference type="InterPro" id="IPR006375">
    <property type="entry name" value="Man1P_GuaTrfase/Man6P_Isoase"/>
</dbReference>
<dbReference type="AlphaFoldDB" id="A0A2C8F6G4"/>
<name>A0A2C8F6G4_9BACT</name>
<evidence type="ECO:0000256" key="7">
    <source>
        <dbReference type="ARBA" id="ARBA00047343"/>
    </source>
</evidence>
<comment type="similarity">
    <text evidence="1 8">Belongs to the mannose-6-phosphate isomerase type 2 family.</text>
</comment>
<dbReference type="Pfam" id="PF22640">
    <property type="entry name" value="ManC_GMP_beta-helix"/>
    <property type="match status" value="1"/>
</dbReference>
<dbReference type="Pfam" id="PF00483">
    <property type="entry name" value="NTP_transferase"/>
    <property type="match status" value="1"/>
</dbReference>
<dbReference type="EMBL" id="LT907975">
    <property type="protein sequence ID" value="SOB57967.1"/>
    <property type="molecule type" value="Genomic_DNA"/>
</dbReference>
<sequence length="477" mass="53267">MMSDLQNSPAVFAEECHAIILAGGSGTRLWPLSRNLLPKQLLVLGGDRTLLQQTVARVLEAFTSDKIWIVTNEEHAFEVRKQVSQIDHELESRVVAEPVSRNTLPAIMLGLDKVVGPNTQALAAVFPSDHLISNSLEWKQALEEASALAAKRRFVTFGVEPDHPETGYGYIALGESLGDNAFAVDGFVEKPDLNTAKSFVRDGNHLWNSGMFLFRVKDFLKQVARCQPRLWDWWLARERKPLIESYGQLSDISVDYGVVEKIDNIVAVKAGFQWDDLGSWEAMYRLGEKDEDGNVIQGDVLAMDCKNSLLISEGGKLAAVGVEDMIMVQTRDATLSCPMPHVQRVRDVVQALKSQGSQLVESHPTVVRPWGSYSVLEEGPHYKIKRIQVNSGARLSSQMHHHRSEHWVVVDGTAEVEVNNEPRILVENQSIDIPKAAQHRLANPGKVPLNIIEIQSGPYLEEDDIVRFEDVYGRVKK</sequence>
<dbReference type="InterPro" id="IPR011051">
    <property type="entry name" value="RmlC_Cupin_sf"/>
</dbReference>
<dbReference type="EC" id="2.7.7.13" evidence="2"/>
<keyword evidence="5" id="KW-0547">Nucleotide-binding</keyword>
<evidence type="ECO:0000256" key="2">
    <source>
        <dbReference type="ARBA" id="ARBA00012387"/>
    </source>
</evidence>
<dbReference type="Gene3D" id="3.90.550.10">
    <property type="entry name" value="Spore Coat Polysaccharide Biosynthesis Protein SpsA, Chain A"/>
    <property type="match status" value="1"/>
</dbReference>
<accession>A0A2C8F6G4</accession>
<dbReference type="NCBIfam" id="TIGR01479">
    <property type="entry name" value="GMP_PMI"/>
    <property type="match status" value="1"/>
</dbReference>
<dbReference type="KEGG" id="pprf:DPRO_1083"/>
<dbReference type="Gene3D" id="2.60.120.10">
    <property type="entry name" value="Jelly Rolls"/>
    <property type="match status" value="1"/>
</dbReference>
<evidence type="ECO:0000256" key="5">
    <source>
        <dbReference type="ARBA" id="ARBA00022741"/>
    </source>
</evidence>
<dbReference type="InterPro" id="IPR049577">
    <property type="entry name" value="GMPP_N"/>
</dbReference>
<dbReference type="CDD" id="cd02213">
    <property type="entry name" value="cupin_PMI_typeII_C"/>
    <property type="match status" value="1"/>
</dbReference>
<evidence type="ECO:0000256" key="8">
    <source>
        <dbReference type="RuleBase" id="RU004190"/>
    </source>
</evidence>